<dbReference type="InterPro" id="IPR011009">
    <property type="entry name" value="Kinase-like_dom_sf"/>
</dbReference>
<name>A0A941FEL2_9ACTN</name>
<accession>A0A941FEL2</accession>
<gene>
    <name evidence="2" type="ORF">KEF29_32650</name>
</gene>
<protein>
    <submittedName>
        <fullName evidence="2">Phosphotransferase</fullName>
    </submittedName>
</protein>
<comment type="caution">
    <text evidence="2">The sequence shown here is derived from an EMBL/GenBank/DDBJ whole genome shotgun (WGS) entry which is preliminary data.</text>
</comment>
<organism evidence="2 3">
    <name type="scientific">Streptomyces tuirus</name>
    <dbReference type="NCBI Taxonomy" id="68278"/>
    <lineage>
        <taxon>Bacteria</taxon>
        <taxon>Bacillati</taxon>
        <taxon>Actinomycetota</taxon>
        <taxon>Actinomycetes</taxon>
        <taxon>Kitasatosporales</taxon>
        <taxon>Streptomycetaceae</taxon>
        <taxon>Streptomyces</taxon>
    </lineage>
</organism>
<dbReference type="Proteomes" id="UP000682308">
    <property type="component" value="Unassembled WGS sequence"/>
</dbReference>
<dbReference type="SUPFAM" id="SSF56112">
    <property type="entry name" value="Protein kinase-like (PK-like)"/>
    <property type="match status" value="1"/>
</dbReference>
<proteinExistence type="predicted"/>
<dbReference type="InterPro" id="IPR002575">
    <property type="entry name" value="Aminoglycoside_PTrfase"/>
</dbReference>
<reference evidence="2 3" key="1">
    <citation type="submission" date="2021-04" db="EMBL/GenBank/DDBJ databases">
        <title>Characterization of the biosynthetic gene cluster of new lipopeptides with antitumor activity in the genome of the marine Streptomyces PHM034.</title>
        <authorList>
            <person name="Ceniceros A."/>
            <person name="Canedo L."/>
            <person name="Mendez C."/>
            <person name="Olano C."/>
            <person name="Schleissner C."/>
            <person name="Cuevas C."/>
            <person name="De La Calle F."/>
            <person name="Salas J.A."/>
        </authorList>
    </citation>
    <scope>NUCLEOTIDE SEQUENCE [LARGE SCALE GENOMIC DNA]</scope>
    <source>
        <strain evidence="2 3">PHM034</strain>
    </source>
</reference>
<evidence type="ECO:0000259" key="1">
    <source>
        <dbReference type="Pfam" id="PF01636"/>
    </source>
</evidence>
<evidence type="ECO:0000313" key="3">
    <source>
        <dbReference type="Proteomes" id="UP000682308"/>
    </source>
</evidence>
<evidence type="ECO:0000313" key="2">
    <source>
        <dbReference type="EMBL" id="MBR8642534.1"/>
    </source>
</evidence>
<dbReference type="AlphaFoldDB" id="A0A941FEL2"/>
<dbReference type="EMBL" id="JAGTPG010000002">
    <property type="protein sequence ID" value="MBR8642534.1"/>
    <property type="molecule type" value="Genomic_DNA"/>
</dbReference>
<feature type="domain" description="Aminoglycoside phosphotransferase" evidence="1">
    <location>
        <begin position="78"/>
        <end position="232"/>
    </location>
</feature>
<sequence length="293" mass="32558">MPSGRPVVVKVVRPGRDWLAVASHDPGREGRLHTQGVYEALPPGFRAPVLSAREHDGVWTIVMEDISAELHAAPRHPARETLTAVAGMHTRFRGRPPREELCSTADRLRVFSPLQRLLHWHGSDNFPAMTGRMWELFAERADPRLAHAVLQLVADPSALLASLERAAPDTLLHGDLRPPNLGRRGDTVLAIDWGLSAHGPADLDFVYYLYNTAWGDDAVRDAFEAEWLSMTGAPPRSPAYELSVIYHTVAGELGVLLATAAHRPRGLPRPSEETVSWWMRRVRTAFDRTGHLL</sequence>
<dbReference type="Gene3D" id="3.90.1200.10">
    <property type="match status" value="1"/>
</dbReference>
<keyword evidence="3" id="KW-1185">Reference proteome</keyword>
<dbReference type="Pfam" id="PF01636">
    <property type="entry name" value="APH"/>
    <property type="match status" value="1"/>
</dbReference>